<organism evidence="1">
    <name type="scientific">viral metagenome</name>
    <dbReference type="NCBI Taxonomy" id="1070528"/>
    <lineage>
        <taxon>unclassified sequences</taxon>
        <taxon>metagenomes</taxon>
        <taxon>organismal metagenomes</taxon>
    </lineage>
</organism>
<name>A0A6C0IMM6_9ZZZZ</name>
<sequence length="130" mass="15570">MNRIDTTYKKMKYIGENLNTYKKISKIPHYKVKSLLEQKQKKQSMIAQIETTINNLEEFKSKEKATENIFHKNEKINYYKELIIFYKKEIKYICNVLKLKCNHVLVNDSIDISPDESQTIIYCEKCETTF</sequence>
<evidence type="ECO:0000313" key="1">
    <source>
        <dbReference type="EMBL" id="QHT94069.1"/>
    </source>
</evidence>
<dbReference type="AlphaFoldDB" id="A0A6C0IMM6"/>
<proteinExistence type="predicted"/>
<accession>A0A6C0IMM6</accession>
<reference evidence="1" key="1">
    <citation type="journal article" date="2020" name="Nature">
        <title>Giant virus diversity and host interactions through global metagenomics.</title>
        <authorList>
            <person name="Schulz F."/>
            <person name="Roux S."/>
            <person name="Paez-Espino D."/>
            <person name="Jungbluth S."/>
            <person name="Walsh D.A."/>
            <person name="Denef V.J."/>
            <person name="McMahon K.D."/>
            <person name="Konstantinidis K.T."/>
            <person name="Eloe-Fadrosh E.A."/>
            <person name="Kyrpides N.C."/>
            <person name="Woyke T."/>
        </authorList>
    </citation>
    <scope>NUCLEOTIDE SEQUENCE</scope>
    <source>
        <strain evidence="1">GVMAG-M-3300024258-14</strain>
    </source>
</reference>
<dbReference type="EMBL" id="MN740214">
    <property type="protein sequence ID" value="QHT94069.1"/>
    <property type="molecule type" value="Genomic_DNA"/>
</dbReference>
<protein>
    <recommendedName>
        <fullName evidence="2">C4-type zinc ribbon domain-containing protein</fullName>
    </recommendedName>
</protein>
<evidence type="ECO:0008006" key="2">
    <source>
        <dbReference type="Google" id="ProtNLM"/>
    </source>
</evidence>